<dbReference type="OMA" id="CHYLNIK"/>
<evidence type="ECO:0000256" key="3">
    <source>
        <dbReference type="ARBA" id="ARBA00038122"/>
    </source>
</evidence>
<dbReference type="STRING" id="30732.ENSOMEP00000032236"/>
<dbReference type="PROSITE" id="PS50088">
    <property type="entry name" value="ANK_REPEAT"/>
    <property type="match status" value="2"/>
</dbReference>
<keyword evidence="1" id="KW-0677">Repeat</keyword>
<dbReference type="InterPro" id="IPR058889">
    <property type="entry name" value="WHD_SOWAHA-C"/>
</dbReference>
<feature type="domain" description="SOWAHA-C winged helix-turn-helix" evidence="5">
    <location>
        <begin position="3"/>
        <end position="65"/>
    </location>
</feature>
<evidence type="ECO:0000259" key="5">
    <source>
        <dbReference type="Pfam" id="PF25877"/>
    </source>
</evidence>
<dbReference type="Ensembl" id="ENSOMET00000034182.1">
    <property type="protein sequence ID" value="ENSOMEP00000032236.1"/>
    <property type="gene ID" value="ENSOMEG00000017531.1"/>
</dbReference>
<keyword evidence="2 4" id="KW-0040">ANK repeat</keyword>
<dbReference type="Gene3D" id="1.25.40.20">
    <property type="entry name" value="Ankyrin repeat-containing domain"/>
    <property type="match status" value="1"/>
</dbReference>
<dbReference type="SMART" id="SM00248">
    <property type="entry name" value="ANK"/>
    <property type="match status" value="2"/>
</dbReference>
<dbReference type="PROSITE" id="PS50297">
    <property type="entry name" value="ANK_REP_REGION"/>
    <property type="match status" value="2"/>
</dbReference>
<evidence type="ECO:0000256" key="4">
    <source>
        <dbReference type="PROSITE-ProRule" id="PRU00023"/>
    </source>
</evidence>
<protein>
    <recommendedName>
        <fullName evidence="5">SOWAHA-C winged helix-turn-helix domain-containing protein</fullName>
    </recommendedName>
</protein>
<reference evidence="6" key="1">
    <citation type="submission" date="2025-08" db="UniProtKB">
        <authorList>
            <consortium name="Ensembl"/>
        </authorList>
    </citation>
    <scope>IDENTIFICATION</scope>
</reference>
<comment type="similarity">
    <text evidence="3">Belongs to the SOWAH family.</text>
</comment>
<keyword evidence="7" id="KW-1185">Reference proteome</keyword>
<dbReference type="InterPro" id="IPR036770">
    <property type="entry name" value="Ankyrin_rpt-contain_sf"/>
</dbReference>
<dbReference type="PANTHER" id="PTHR14491:SF9">
    <property type="entry name" value="ANKYRIN REPEAT DOMAIN-CONTAINING PROTEIN SOWAHB-LIKE"/>
    <property type="match status" value="1"/>
</dbReference>
<sequence>MRDVSEESLLDYFHSAAGNSGRVRNADILKTFKPFIGHSDLQLRAKYREEFKLIIDRIAVVKSENVSELFKYFYLLWEKLCSHGLTCDTSAPNGGEKRQMCPSCKSFSESELRGLVVWFQNLVCFFLSHGTAAAVFTIFFGHPQQGGDQHNGEDELGSDSGSKFEATTGCVFVFQLDPTEKEWIYSAASARVPDLLKLLVQDPSLANKKVTALHWAAKHGNEDMVTLVADAGADVNLKSGYTPLHIAALHGHQHILDLLIQSYGAKENLRDYSGHLACHYLNMKDPEDILEEVDFTYFHVTQVRERNKNRKLVSLFHSKKKWGSAEELAPIEEERTAPHQLIVPALRPRKFSR</sequence>
<organism evidence="6 7">
    <name type="scientific">Oryzias melastigma</name>
    <name type="common">Marine medaka</name>
    <dbReference type="NCBI Taxonomy" id="30732"/>
    <lineage>
        <taxon>Eukaryota</taxon>
        <taxon>Metazoa</taxon>
        <taxon>Chordata</taxon>
        <taxon>Craniata</taxon>
        <taxon>Vertebrata</taxon>
        <taxon>Euteleostomi</taxon>
        <taxon>Actinopterygii</taxon>
        <taxon>Neopterygii</taxon>
        <taxon>Teleostei</taxon>
        <taxon>Neoteleostei</taxon>
        <taxon>Acanthomorphata</taxon>
        <taxon>Ovalentaria</taxon>
        <taxon>Atherinomorphae</taxon>
        <taxon>Beloniformes</taxon>
        <taxon>Adrianichthyidae</taxon>
        <taxon>Oryziinae</taxon>
        <taxon>Oryzias</taxon>
    </lineage>
</organism>
<dbReference type="GeneTree" id="ENSGT00950000183003"/>
<name>A0A3B3DQN3_ORYME</name>
<evidence type="ECO:0000313" key="6">
    <source>
        <dbReference type="Ensembl" id="ENSOMEP00000032236.1"/>
    </source>
</evidence>
<feature type="repeat" description="ANK" evidence="4">
    <location>
        <begin position="239"/>
        <end position="272"/>
    </location>
</feature>
<feature type="repeat" description="ANK" evidence="4">
    <location>
        <begin position="208"/>
        <end position="240"/>
    </location>
</feature>
<evidence type="ECO:0000256" key="1">
    <source>
        <dbReference type="ARBA" id="ARBA00022737"/>
    </source>
</evidence>
<dbReference type="SUPFAM" id="SSF48403">
    <property type="entry name" value="Ankyrin repeat"/>
    <property type="match status" value="1"/>
</dbReference>
<reference evidence="6" key="2">
    <citation type="submission" date="2025-09" db="UniProtKB">
        <authorList>
            <consortium name="Ensembl"/>
        </authorList>
    </citation>
    <scope>IDENTIFICATION</scope>
</reference>
<evidence type="ECO:0000256" key="2">
    <source>
        <dbReference type="ARBA" id="ARBA00023043"/>
    </source>
</evidence>
<dbReference type="Pfam" id="PF12796">
    <property type="entry name" value="Ank_2"/>
    <property type="match status" value="1"/>
</dbReference>
<dbReference type="InterPro" id="IPR002110">
    <property type="entry name" value="Ankyrin_rpt"/>
</dbReference>
<dbReference type="AlphaFoldDB" id="A0A3B3DQN3"/>
<proteinExistence type="inferred from homology"/>
<dbReference type="PANTHER" id="PTHR14491">
    <property type="entry name" value="SOSONDOWAH, ISOFORM G"/>
    <property type="match status" value="1"/>
</dbReference>
<dbReference type="Pfam" id="PF25877">
    <property type="entry name" value="WHD_SOWAH"/>
    <property type="match status" value="1"/>
</dbReference>
<dbReference type="PaxDb" id="30732-ENSOMEP00000032236"/>
<evidence type="ECO:0000313" key="7">
    <source>
        <dbReference type="Proteomes" id="UP000261560"/>
    </source>
</evidence>
<accession>A0A3B3DQN3</accession>
<dbReference type="Proteomes" id="UP000261560">
    <property type="component" value="Unplaced"/>
</dbReference>